<dbReference type="Proteomes" id="UP000276133">
    <property type="component" value="Unassembled WGS sequence"/>
</dbReference>
<keyword evidence="1" id="KW-0812">Transmembrane</keyword>
<evidence type="ECO:0000313" key="3">
    <source>
        <dbReference type="Proteomes" id="UP000276133"/>
    </source>
</evidence>
<comment type="caution">
    <text evidence="2">The sequence shown here is derived from an EMBL/GenBank/DDBJ whole genome shotgun (WGS) entry which is preliminary data.</text>
</comment>
<gene>
    <name evidence="2" type="ORF">BpHYR1_046770</name>
</gene>
<reference evidence="2 3" key="1">
    <citation type="journal article" date="2018" name="Sci. Rep.">
        <title>Genomic signatures of local adaptation to the degree of environmental predictability in rotifers.</title>
        <authorList>
            <person name="Franch-Gras L."/>
            <person name="Hahn C."/>
            <person name="Garcia-Roger E.M."/>
            <person name="Carmona M.J."/>
            <person name="Serra M."/>
            <person name="Gomez A."/>
        </authorList>
    </citation>
    <scope>NUCLEOTIDE SEQUENCE [LARGE SCALE GENOMIC DNA]</scope>
    <source>
        <strain evidence="2">HYR1</strain>
    </source>
</reference>
<feature type="transmembrane region" description="Helical" evidence="1">
    <location>
        <begin position="57"/>
        <end position="75"/>
    </location>
</feature>
<proteinExistence type="predicted"/>
<accession>A0A3M7Q151</accession>
<name>A0A3M7Q151_BRAPC</name>
<keyword evidence="3" id="KW-1185">Reference proteome</keyword>
<keyword evidence="1" id="KW-0472">Membrane</keyword>
<dbReference type="AlphaFoldDB" id="A0A3M7Q151"/>
<keyword evidence="1" id="KW-1133">Transmembrane helix</keyword>
<evidence type="ECO:0000256" key="1">
    <source>
        <dbReference type="SAM" id="Phobius"/>
    </source>
</evidence>
<evidence type="ECO:0000313" key="2">
    <source>
        <dbReference type="EMBL" id="RNA05043.1"/>
    </source>
</evidence>
<sequence>MNISDISASFQTSITQSANIIVYMIFGRANFCCNQMSDIFGKNFAYFSSHHFNFTKINFFLNIFCLFTLNFFSMLEQQIFRSSIDEEYIGIIDLEFLPHEKFTSIFAASRDKSQEAYIDTFYLLKNNNCNNLIEPMINKLLCDQEINVEVFNIQTFNYLDLITCITALT</sequence>
<dbReference type="EMBL" id="REGN01007877">
    <property type="protein sequence ID" value="RNA05043.1"/>
    <property type="molecule type" value="Genomic_DNA"/>
</dbReference>
<organism evidence="2 3">
    <name type="scientific">Brachionus plicatilis</name>
    <name type="common">Marine rotifer</name>
    <name type="synonym">Brachionus muelleri</name>
    <dbReference type="NCBI Taxonomy" id="10195"/>
    <lineage>
        <taxon>Eukaryota</taxon>
        <taxon>Metazoa</taxon>
        <taxon>Spiralia</taxon>
        <taxon>Gnathifera</taxon>
        <taxon>Rotifera</taxon>
        <taxon>Eurotatoria</taxon>
        <taxon>Monogononta</taxon>
        <taxon>Pseudotrocha</taxon>
        <taxon>Ploima</taxon>
        <taxon>Brachionidae</taxon>
        <taxon>Brachionus</taxon>
    </lineage>
</organism>
<protein>
    <submittedName>
        <fullName evidence="2">Uncharacterized protein</fullName>
    </submittedName>
</protein>